<sequence length="126" mass="14474">MESKRKVALSVDSLDSVINFILSGNVVECWKSDVITLLKDSDEHVNNQFQTFELLQFCYIVITLKRRGNVCMCFTYFPIIFRKNLNFVYSIGVVSTTGSTPVCDVHLPAKKGLLRQRSMLQRVRLH</sequence>
<gene>
    <name evidence="1" type="ORF">TNIN_451201</name>
</gene>
<dbReference type="EMBL" id="BMAV01019401">
    <property type="protein sequence ID" value="GFY72369.1"/>
    <property type="molecule type" value="Genomic_DNA"/>
</dbReference>
<keyword evidence="2" id="KW-1185">Reference proteome</keyword>
<protein>
    <submittedName>
        <fullName evidence="1">Uncharacterized protein</fullName>
    </submittedName>
</protein>
<comment type="caution">
    <text evidence="1">The sequence shown here is derived from an EMBL/GenBank/DDBJ whole genome shotgun (WGS) entry which is preliminary data.</text>
</comment>
<dbReference type="AlphaFoldDB" id="A0A8X6YJ02"/>
<proteinExistence type="predicted"/>
<organism evidence="1 2">
    <name type="scientific">Trichonephila inaurata madagascariensis</name>
    <dbReference type="NCBI Taxonomy" id="2747483"/>
    <lineage>
        <taxon>Eukaryota</taxon>
        <taxon>Metazoa</taxon>
        <taxon>Ecdysozoa</taxon>
        <taxon>Arthropoda</taxon>
        <taxon>Chelicerata</taxon>
        <taxon>Arachnida</taxon>
        <taxon>Araneae</taxon>
        <taxon>Araneomorphae</taxon>
        <taxon>Entelegynae</taxon>
        <taxon>Araneoidea</taxon>
        <taxon>Nephilidae</taxon>
        <taxon>Trichonephila</taxon>
        <taxon>Trichonephila inaurata</taxon>
    </lineage>
</organism>
<reference evidence="1" key="1">
    <citation type="submission" date="2020-08" db="EMBL/GenBank/DDBJ databases">
        <title>Multicomponent nature underlies the extraordinary mechanical properties of spider dragline silk.</title>
        <authorList>
            <person name="Kono N."/>
            <person name="Nakamura H."/>
            <person name="Mori M."/>
            <person name="Yoshida Y."/>
            <person name="Ohtoshi R."/>
            <person name="Malay A.D."/>
            <person name="Moran D.A.P."/>
            <person name="Tomita M."/>
            <person name="Numata K."/>
            <person name="Arakawa K."/>
        </authorList>
    </citation>
    <scope>NUCLEOTIDE SEQUENCE</scope>
</reference>
<evidence type="ECO:0000313" key="1">
    <source>
        <dbReference type="EMBL" id="GFY72369.1"/>
    </source>
</evidence>
<accession>A0A8X6YJ02</accession>
<dbReference type="Proteomes" id="UP000886998">
    <property type="component" value="Unassembled WGS sequence"/>
</dbReference>
<evidence type="ECO:0000313" key="2">
    <source>
        <dbReference type="Proteomes" id="UP000886998"/>
    </source>
</evidence>
<name>A0A8X6YJ02_9ARAC</name>